<keyword evidence="9" id="KW-1133">Transmembrane helix</keyword>
<dbReference type="EC" id="2.7.10.2" evidence="2"/>
<evidence type="ECO:0000256" key="5">
    <source>
        <dbReference type="ARBA" id="ARBA00022777"/>
    </source>
</evidence>
<evidence type="ECO:0000259" key="11">
    <source>
        <dbReference type="Pfam" id="PF13807"/>
    </source>
</evidence>
<gene>
    <name evidence="12" type="ORF">K8344_11160</name>
</gene>
<evidence type="ECO:0000259" key="10">
    <source>
        <dbReference type="Pfam" id="PF13614"/>
    </source>
</evidence>
<dbReference type="RefSeq" id="WP_237608765.1">
    <property type="nucleotide sequence ID" value="NZ_JAIRBB010000010.1"/>
</dbReference>
<organism evidence="12 13">
    <name type="scientific">Aequorivita xiaoshiensis</name>
    <dbReference type="NCBI Taxonomy" id="2874476"/>
    <lineage>
        <taxon>Bacteria</taxon>
        <taxon>Pseudomonadati</taxon>
        <taxon>Bacteroidota</taxon>
        <taxon>Flavobacteriia</taxon>
        <taxon>Flavobacteriales</taxon>
        <taxon>Flavobacteriaceae</taxon>
        <taxon>Aequorivita</taxon>
    </lineage>
</organism>
<feature type="domain" description="Tyrosine-protein kinase G-rich" evidence="11">
    <location>
        <begin position="450"/>
        <end position="517"/>
    </location>
</feature>
<protein>
    <recommendedName>
        <fullName evidence="2">non-specific protein-tyrosine kinase</fullName>
        <ecNumber evidence="2">2.7.10.2</ecNumber>
    </recommendedName>
</protein>
<feature type="transmembrane region" description="Helical" evidence="9">
    <location>
        <begin position="29"/>
        <end position="49"/>
    </location>
</feature>
<comment type="catalytic activity">
    <reaction evidence="8">
        <text>L-tyrosyl-[protein] + ATP = O-phospho-L-tyrosyl-[protein] + ADP + H(+)</text>
        <dbReference type="Rhea" id="RHEA:10596"/>
        <dbReference type="Rhea" id="RHEA-COMP:10136"/>
        <dbReference type="Rhea" id="RHEA-COMP:20101"/>
        <dbReference type="ChEBI" id="CHEBI:15378"/>
        <dbReference type="ChEBI" id="CHEBI:30616"/>
        <dbReference type="ChEBI" id="CHEBI:46858"/>
        <dbReference type="ChEBI" id="CHEBI:61978"/>
        <dbReference type="ChEBI" id="CHEBI:456216"/>
        <dbReference type="EC" id="2.7.10.2"/>
    </reaction>
</comment>
<dbReference type="EMBL" id="JAIRBB010000010">
    <property type="protein sequence ID" value="MCG2431679.1"/>
    <property type="molecule type" value="Genomic_DNA"/>
</dbReference>
<dbReference type="NCBIfam" id="TIGR01007">
    <property type="entry name" value="eps_fam"/>
    <property type="match status" value="1"/>
</dbReference>
<keyword evidence="6" id="KW-0067">ATP-binding</keyword>
<accession>A0A9X1R641</accession>
<dbReference type="InterPro" id="IPR027417">
    <property type="entry name" value="P-loop_NTPase"/>
</dbReference>
<dbReference type="Pfam" id="PF13807">
    <property type="entry name" value="GNVR"/>
    <property type="match status" value="1"/>
</dbReference>
<dbReference type="AlphaFoldDB" id="A0A9X1R641"/>
<evidence type="ECO:0000313" key="13">
    <source>
        <dbReference type="Proteomes" id="UP001139462"/>
    </source>
</evidence>
<name>A0A9X1R641_9FLAO</name>
<comment type="similarity">
    <text evidence="1">Belongs to the CpsD/CapB family.</text>
</comment>
<keyword evidence="5" id="KW-0418">Kinase</keyword>
<evidence type="ECO:0000256" key="8">
    <source>
        <dbReference type="ARBA" id="ARBA00051245"/>
    </source>
</evidence>
<keyword evidence="9" id="KW-0812">Transmembrane</keyword>
<keyword evidence="9" id="KW-0472">Membrane</keyword>
<proteinExistence type="inferred from homology"/>
<evidence type="ECO:0000256" key="7">
    <source>
        <dbReference type="ARBA" id="ARBA00023137"/>
    </source>
</evidence>
<dbReference type="PANTHER" id="PTHR32309">
    <property type="entry name" value="TYROSINE-PROTEIN KINASE"/>
    <property type="match status" value="1"/>
</dbReference>
<evidence type="ECO:0000256" key="3">
    <source>
        <dbReference type="ARBA" id="ARBA00022679"/>
    </source>
</evidence>
<evidence type="ECO:0000256" key="2">
    <source>
        <dbReference type="ARBA" id="ARBA00011903"/>
    </source>
</evidence>
<evidence type="ECO:0000256" key="4">
    <source>
        <dbReference type="ARBA" id="ARBA00022741"/>
    </source>
</evidence>
<keyword evidence="4" id="KW-0547">Nucleotide-binding</keyword>
<sequence length="795" mass="89836">MQELPQDTNKESDQDSSIRDHVAIYLRKWPWFVVSVLVAFVIVTIYLRYTPLTYSTTTTILLKNENSKSSSELAAFNDLGLVDKLNVVDFENLKVVLKSKSLSEKVVDKLNLTVSYFVEGNILDTEIFDNKPFDVKVIKSNSTDKDFTGTFYFKPISTTQFTVFNNVREKIGDYTFGDSIELKRVSLFVTPNLRSVLENTDSFDNYPEIRVRFQKREQVANGISAAINVSSILEMSSVLKLSLISAIPEKSRAILDELVKQYNQDSMEDKNLVAQNTADFIQGRLEIITNELDSVETGKVDFKEENRLTNIEAESQIFLESASQINRQQIELETQIALINTMMDYFKNSSEKDLLPANLGVGEESFAGEVDKYNQLILERNRLLQSSTTKNPMVVGLDQQIEELRGNVLKSMKNAKSNLRISLGEINKEMRKIGSEIYQIPEKEKVFRGISRQQEIKETLYLYLLQKREENAISLAVTAPKVKVVDAPYSSMAPVAPNKRILHMGALFLGISIPFLIIYLGKLFDNKIRNRSFIESKSRHIPIVGEIPELGNKEEDLVQVNDTSILAESFRIMSTNLKYLMLNKTNKEDKGNTIFVTSTIKGEGKTFVSSNLAVTLAYGGAKVVLVGADIRNPQIQRYIDGDYNKSGVVEYLVYPDTTVDDYLQPAGKNKNLSLLMSGVIPPNPAELWMQERAGELFNELAARFDYVVVDTAPAMLVADTILINKYADVTLYTLRAGYTEKNLINFPIENKNNGKLNNISFVLNNVSEANFGYGNKYGYTYGQTKKTFFQKMFGN</sequence>
<evidence type="ECO:0000313" key="12">
    <source>
        <dbReference type="EMBL" id="MCG2431679.1"/>
    </source>
</evidence>
<evidence type="ECO:0000256" key="6">
    <source>
        <dbReference type="ARBA" id="ARBA00022840"/>
    </source>
</evidence>
<dbReference type="GO" id="GO:0005886">
    <property type="term" value="C:plasma membrane"/>
    <property type="evidence" value="ECO:0007669"/>
    <property type="project" value="TreeGrafter"/>
</dbReference>
<dbReference type="Pfam" id="PF13614">
    <property type="entry name" value="AAA_31"/>
    <property type="match status" value="1"/>
</dbReference>
<dbReference type="SUPFAM" id="SSF52540">
    <property type="entry name" value="P-loop containing nucleoside triphosphate hydrolases"/>
    <property type="match status" value="1"/>
</dbReference>
<dbReference type="Proteomes" id="UP001139462">
    <property type="component" value="Unassembled WGS sequence"/>
</dbReference>
<dbReference type="PANTHER" id="PTHR32309:SF13">
    <property type="entry name" value="FERRIC ENTEROBACTIN TRANSPORT PROTEIN FEPE"/>
    <property type="match status" value="1"/>
</dbReference>
<evidence type="ECO:0000256" key="9">
    <source>
        <dbReference type="SAM" id="Phobius"/>
    </source>
</evidence>
<feature type="domain" description="AAA" evidence="10">
    <location>
        <begin position="594"/>
        <end position="717"/>
    </location>
</feature>
<feature type="transmembrane region" description="Helical" evidence="9">
    <location>
        <begin position="501"/>
        <end position="521"/>
    </location>
</feature>
<dbReference type="InterPro" id="IPR050445">
    <property type="entry name" value="Bact_polysacc_biosynth/exp"/>
</dbReference>
<evidence type="ECO:0000256" key="1">
    <source>
        <dbReference type="ARBA" id="ARBA00007316"/>
    </source>
</evidence>
<comment type="caution">
    <text evidence="12">The sequence shown here is derived from an EMBL/GenBank/DDBJ whole genome shotgun (WGS) entry which is preliminary data.</text>
</comment>
<dbReference type="InterPro" id="IPR032807">
    <property type="entry name" value="GNVR"/>
</dbReference>
<dbReference type="GO" id="GO:0004715">
    <property type="term" value="F:non-membrane spanning protein tyrosine kinase activity"/>
    <property type="evidence" value="ECO:0007669"/>
    <property type="project" value="UniProtKB-EC"/>
</dbReference>
<dbReference type="InterPro" id="IPR025669">
    <property type="entry name" value="AAA_dom"/>
</dbReference>
<dbReference type="GO" id="GO:0005524">
    <property type="term" value="F:ATP binding"/>
    <property type="evidence" value="ECO:0007669"/>
    <property type="project" value="UniProtKB-KW"/>
</dbReference>
<dbReference type="Gene3D" id="3.40.50.300">
    <property type="entry name" value="P-loop containing nucleotide triphosphate hydrolases"/>
    <property type="match status" value="1"/>
</dbReference>
<keyword evidence="7" id="KW-0829">Tyrosine-protein kinase</keyword>
<keyword evidence="13" id="KW-1185">Reference proteome</keyword>
<keyword evidence="3 12" id="KW-0808">Transferase</keyword>
<reference evidence="12" key="1">
    <citation type="submission" date="2021-09" db="EMBL/GenBank/DDBJ databases">
        <title>Genome of Aequorivita sp. strain F64183.</title>
        <authorList>
            <person name="Wang Y."/>
        </authorList>
    </citation>
    <scope>NUCLEOTIDE SEQUENCE</scope>
    <source>
        <strain evidence="12">F64183</strain>
    </source>
</reference>
<dbReference type="CDD" id="cd05387">
    <property type="entry name" value="BY-kinase"/>
    <property type="match status" value="1"/>
</dbReference>
<dbReference type="InterPro" id="IPR005702">
    <property type="entry name" value="Wzc-like_C"/>
</dbReference>